<keyword evidence="1" id="KW-0812">Transmembrane</keyword>
<protein>
    <submittedName>
        <fullName evidence="2">Sigma-w pathway protein ysdB</fullName>
    </submittedName>
</protein>
<accession>A0A0D1YP37</accession>
<dbReference type="Proteomes" id="UP000037269">
    <property type="component" value="Unassembled WGS sequence"/>
</dbReference>
<evidence type="ECO:0000313" key="3">
    <source>
        <dbReference type="Proteomes" id="UP000037269"/>
    </source>
</evidence>
<keyword evidence="1" id="KW-1133">Transmembrane helix</keyword>
<comment type="caution">
    <text evidence="2">The sequence shown here is derived from an EMBL/GenBank/DDBJ whole genome shotgun (WGS) entry which is preliminary data.</text>
</comment>
<proteinExistence type="predicted"/>
<dbReference type="PATRIC" id="fig|47500.8.peg.37"/>
<dbReference type="OrthoDB" id="2735026at2"/>
<reference evidence="2 3" key="1">
    <citation type="submission" date="2015-07" db="EMBL/GenBank/DDBJ databases">
        <title>Fjat-14205 dsm 2895.</title>
        <authorList>
            <person name="Liu B."/>
            <person name="Wang J."/>
            <person name="Zhu Y."/>
            <person name="Liu G."/>
            <person name="Chen Q."/>
            <person name="Chen Z."/>
            <person name="Lan J."/>
            <person name="Che J."/>
            <person name="Ge C."/>
            <person name="Shi H."/>
            <person name="Pan Z."/>
            <person name="Liu X."/>
        </authorList>
    </citation>
    <scope>NUCLEOTIDE SEQUENCE [LARGE SCALE GENOMIC DNA]</scope>
    <source>
        <strain evidence="2 3">DSM 2895</strain>
    </source>
</reference>
<sequence length="130" mass="15674">MKRGNIMLRFLMLLIIIAFIVWWFQYIFNPKRKLLTAHEKKQTFFLDDSDNVRRNLLLTYKGVLFEGEKYLGNTEDRFTVTKISIWPRQPNRLKGLTRDDFFEITEIIQASYPDAEIEWGTPVREFLQHE</sequence>
<evidence type="ECO:0000313" key="2">
    <source>
        <dbReference type="EMBL" id="KON94973.1"/>
    </source>
</evidence>
<gene>
    <name evidence="2" type="ORF">AF333_05230</name>
</gene>
<keyword evidence="1" id="KW-0472">Membrane</keyword>
<name>A0A0D1YP37_ANEMI</name>
<evidence type="ECO:0000256" key="1">
    <source>
        <dbReference type="SAM" id="Phobius"/>
    </source>
</evidence>
<organism evidence="2 3">
    <name type="scientific">Aneurinibacillus migulanus</name>
    <name type="common">Bacillus migulanus</name>
    <dbReference type="NCBI Taxonomy" id="47500"/>
    <lineage>
        <taxon>Bacteria</taxon>
        <taxon>Bacillati</taxon>
        <taxon>Bacillota</taxon>
        <taxon>Bacilli</taxon>
        <taxon>Bacillales</taxon>
        <taxon>Paenibacillaceae</taxon>
        <taxon>Aneurinibacillus group</taxon>
        <taxon>Aneurinibacillus</taxon>
    </lineage>
</organism>
<dbReference type="AlphaFoldDB" id="A0A0D1YP37"/>
<feature type="transmembrane region" description="Helical" evidence="1">
    <location>
        <begin position="6"/>
        <end position="24"/>
    </location>
</feature>
<keyword evidence="3" id="KW-1185">Reference proteome</keyword>
<dbReference type="STRING" id="47500.AF333_05230"/>
<dbReference type="EMBL" id="LGUG01000004">
    <property type="protein sequence ID" value="KON94973.1"/>
    <property type="molecule type" value="Genomic_DNA"/>
</dbReference>